<accession>A0A4Z1F814</accession>
<proteinExistence type="predicted"/>
<reference evidence="2 3" key="1">
    <citation type="submission" date="2017-12" db="EMBL/GenBank/DDBJ databases">
        <title>Comparative genomics of Botrytis spp.</title>
        <authorList>
            <person name="Valero-Jimenez C.A."/>
            <person name="Tapia P."/>
            <person name="Veloso J."/>
            <person name="Silva-Moreno E."/>
            <person name="Staats M."/>
            <person name="Valdes J.H."/>
            <person name="Van Kan J.A.L."/>
        </authorList>
    </citation>
    <scope>NUCLEOTIDE SEQUENCE [LARGE SCALE GENOMIC DNA]</scope>
    <source>
        <strain evidence="2 3">Bp0003</strain>
    </source>
</reference>
<dbReference type="EMBL" id="PQXI01000272">
    <property type="protein sequence ID" value="TGO20695.1"/>
    <property type="molecule type" value="Genomic_DNA"/>
</dbReference>
<sequence length="106" mass="11017">MEFAREKRECKCPAVGEGMSEDFGVGGELVENVESGGETGEGVRGGGEDVGSGGGQEENGGVWVEGVVEGCVFGDVLWGGVEPGGEEDEVGGFWGGFGFGRKRRRR</sequence>
<dbReference type="AlphaFoldDB" id="A0A4Z1F814"/>
<evidence type="ECO:0000256" key="1">
    <source>
        <dbReference type="SAM" id="MobiDB-lite"/>
    </source>
</evidence>
<evidence type="ECO:0000313" key="2">
    <source>
        <dbReference type="EMBL" id="TGO20695.1"/>
    </source>
</evidence>
<dbReference type="Proteomes" id="UP000297910">
    <property type="component" value="Unassembled WGS sequence"/>
</dbReference>
<feature type="compositionally biased region" description="Gly residues" evidence="1">
    <location>
        <begin position="37"/>
        <end position="58"/>
    </location>
</feature>
<protein>
    <submittedName>
        <fullName evidence="2">Uncharacterized protein</fullName>
    </submittedName>
</protein>
<keyword evidence="3" id="KW-1185">Reference proteome</keyword>
<evidence type="ECO:0000313" key="3">
    <source>
        <dbReference type="Proteomes" id="UP000297910"/>
    </source>
</evidence>
<gene>
    <name evidence="2" type="ORF">BPAE_0273g00030</name>
</gene>
<organism evidence="2 3">
    <name type="scientific">Botrytis paeoniae</name>
    <dbReference type="NCBI Taxonomy" id="278948"/>
    <lineage>
        <taxon>Eukaryota</taxon>
        <taxon>Fungi</taxon>
        <taxon>Dikarya</taxon>
        <taxon>Ascomycota</taxon>
        <taxon>Pezizomycotina</taxon>
        <taxon>Leotiomycetes</taxon>
        <taxon>Helotiales</taxon>
        <taxon>Sclerotiniaceae</taxon>
        <taxon>Botrytis</taxon>
    </lineage>
</organism>
<name>A0A4Z1F814_9HELO</name>
<comment type="caution">
    <text evidence="2">The sequence shown here is derived from an EMBL/GenBank/DDBJ whole genome shotgun (WGS) entry which is preliminary data.</text>
</comment>
<feature type="region of interest" description="Disordered" evidence="1">
    <location>
        <begin position="32"/>
        <end position="59"/>
    </location>
</feature>